<organism evidence="1 2">
    <name type="scientific">Araneus ventricosus</name>
    <name type="common">Orbweaver spider</name>
    <name type="synonym">Epeira ventricosa</name>
    <dbReference type="NCBI Taxonomy" id="182803"/>
    <lineage>
        <taxon>Eukaryota</taxon>
        <taxon>Metazoa</taxon>
        <taxon>Ecdysozoa</taxon>
        <taxon>Arthropoda</taxon>
        <taxon>Chelicerata</taxon>
        <taxon>Arachnida</taxon>
        <taxon>Araneae</taxon>
        <taxon>Araneomorphae</taxon>
        <taxon>Entelegynae</taxon>
        <taxon>Araneoidea</taxon>
        <taxon>Araneidae</taxon>
        <taxon>Araneus</taxon>
    </lineage>
</organism>
<protein>
    <submittedName>
        <fullName evidence="1">Uncharacterized protein</fullName>
    </submittedName>
</protein>
<keyword evidence="2" id="KW-1185">Reference proteome</keyword>
<dbReference type="AlphaFoldDB" id="A0A4Y2LK75"/>
<dbReference type="EMBL" id="BGPR01118801">
    <property type="protein sequence ID" value="GBN13966.1"/>
    <property type="molecule type" value="Genomic_DNA"/>
</dbReference>
<gene>
    <name evidence="1" type="ORF">AVEN_231402_1</name>
</gene>
<sequence>MELETSRITNEIRADPLTIPEEGIGFRGHCPVDWYTNKFTALVPPKKRESKKLGVQIFKPLRNAYLEEEKNCGLTERQAEEHEKEFSRNEAVRFDSGFVEEKVSGAAGLSPHRVSVSVVGHVVELRKGSSGNAAMLETGVNFGDLCSIERTGVMRIPVRSGCSQKLFCLWVGEQFSELFCCILMRGGEMRYGIFQRTVR</sequence>
<evidence type="ECO:0000313" key="1">
    <source>
        <dbReference type="EMBL" id="GBN13966.1"/>
    </source>
</evidence>
<reference evidence="1 2" key="1">
    <citation type="journal article" date="2019" name="Sci. Rep.">
        <title>Orb-weaving spider Araneus ventricosus genome elucidates the spidroin gene catalogue.</title>
        <authorList>
            <person name="Kono N."/>
            <person name="Nakamura H."/>
            <person name="Ohtoshi R."/>
            <person name="Moran D.A.P."/>
            <person name="Shinohara A."/>
            <person name="Yoshida Y."/>
            <person name="Fujiwara M."/>
            <person name="Mori M."/>
            <person name="Tomita M."/>
            <person name="Arakawa K."/>
        </authorList>
    </citation>
    <scope>NUCLEOTIDE SEQUENCE [LARGE SCALE GENOMIC DNA]</scope>
</reference>
<accession>A0A4Y2LK75</accession>
<evidence type="ECO:0000313" key="2">
    <source>
        <dbReference type="Proteomes" id="UP000499080"/>
    </source>
</evidence>
<dbReference type="Proteomes" id="UP000499080">
    <property type="component" value="Unassembled WGS sequence"/>
</dbReference>
<proteinExistence type="predicted"/>
<name>A0A4Y2LK75_ARAVE</name>
<comment type="caution">
    <text evidence="1">The sequence shown here is derived from an EMBL/GenBank/DDBJ whole genome shotgun (WGS) entry which is preliminary data.</text>
</comment>